<proteinExistence type="predicted"/>
<dbReference type="Proteomes" id="UP000070054">
    <property type="component" value="Unassembled WGS sequence"/>
</dbReference>
<dbReference type="EMBL" id="JEMN01001167">
    <property type="protein sequence ID" value="KXH45768.1"/>
    <property type="molecule type" value="Genomic_DNA"/>
</dbReference>
<sequence length="118" mass="12855">MANDKKCASGLKGPNAGTSSPSTTAQRFLLKHELILGYENDNVPAGKTYHEIPLDSERVVRKSGGSMYNGICHVPIWGGKASHAHENRPRFAYGIGHQIDGYVWDAVAYNVQSTIISQ</sequence>
<feature type="region of interest" description="Disordered" evidence="1">
    <location>
        <begin position="1"/>
        <end position="23"/>
    </location>
</feature>
<evidence type="ECO:0000256" key="1">
    <source>
        <dbReference type="SAM" id="MobiDB-lite"/>
    </source>
</evidence>
<name>A0A135TCE5_9PEZI</name>
<dbReference type="AlphaFoldDB" id="A0A135TCE5"/>
<keyword evidence="3" id="KW-1185">Reference proteome</keyword>
<comment type="caution">
    <text evidence="2">The sequence shown here is derived from an EMBL/GenBank/DDBJ whole genome shotgun (WGS) entry which is preliminary data.</text>
</comment>
<evidence type="ECO:0000313" key="2">
    <source>
        <dbReference type="EMBL" id="KXH45768.1"/>
    </source>
</evidence>
<evidence type="ECO:0000313" key="3">
    <source>
        <dbReference type="Proteomes" id="UP000070054"/>
    </source>
</evidence>
<accession>A0A135TCE5</accession>
<protein>
    <submittedName>
        <fullName evidence="2">Uncharacterized protein</fullName>
    </submittedName>
</protein>
<gene>
    <name evidence="2" type="ORF">CNYM01_05341</name>
</gene>
<organism evidence="2 3">
    <name type="scientific">Colletotrichum nymphaeae SA-01</name>
    <dbReference type="NCBI Taxonomy" id="1460502"/>
    <lineage>
        <taxon>Eukaryota</taxon>
        <taxon>Fungi</taxon>
        <taxon>Dikarya</taxon>
        <taxon>Ascomycota</taxon>
        <taxon>Pezizomycotina</taxon>
        <taxon>Sordariomycetes</taxon>
        <taxon>Hypocreomycetidae</taxon>
        <taxon>Glomerellales</taxon>
        <taxon>Glomerellaceae</taxon>
        <taxon>Colletotrichum</taxon>
        <taxon>Colletotrichum acutatum species complex</taxon>
    </lineage>
</organism>
<reference evidence="2 3" key="1">
    <citation type="submission" date="2014-02" db="EMBL/GenBank/DDBJ databases">
        <title>The genome sequence of Colletotrichum nymphaeae SA-01.</title>
        <authorList>
            <person name="Baroncelli R."/>
            <person name="Thon M.R."/>
        </authorList>
    </citation>
    <scope>NUCLEOTIDE SEQUENCE [LARGE SCALE GENOMIC DNA]</scope>
    <source>
        <strain evidence="2 3">SA-01</strain>
    </source>
</reference>